<accession>A0A6G5AGW5</accession>
<sequence>MRREVHLLKERGEKSLFWLWRRFTGAQKAQSHLVPAFGTLCTHTKSLFCYTDVFRFYSCVVTIKRESQEGTSDFNVFEDSYLFSFPSLCIPTRRYLYSAQRLW</sequence>
<reference evidence="1" key="1">
    <citation type="submission" date="2020-03" db="EMBL/GenBank/DDBJ databases">
        <title>A transcriptome and proteome of the tick Rhipicephalus microplus shaped by the genetic composition of its hosts and developmental stage.</title>
        <authorList>
            <person name="Garcia G.R."/>
            <person name="Ribeiro J.M.C."/>
            <person name="Maruyama S.R."/>
            <person name="Gardinasse L.G."/>
            <person name="Nelson K."/>
            <person name="Ferreira B.R."/>
            <person name="Andrade T.G."/>
            <person name="Santos I.K.F.M."/>
        </authorList>
    </citation>
    <scope>NUCLEOTIDE SEQUENCE</scope>
    <source>
        <strain evidence="1">NSGR</strain>
        <tissue evidence="1">Salivary glands</tissue>
    </source>
</reference>
<organism evidence="1">
    <name type="scientific">Rhipicephalus microplus</name>
    <name type="common">Cattle tick</name>
    <name type="synonym">Boophilus microplus</name>
    <dbReference type="NCBI Taxonomy" id="6941"/>
    <lineage>
        <taxon>Eukaryota</taxon>
        <taxon>Metazoa</taxon>
        <taxon>Ecdysozoa</taxon>
        <taxon>Arthropoda</taxon>
        <taxon>Chelicerata</taxon>
        <taxon>Arachnida</taxon>
        <taxon>Acari</taxon>
        <taxon>Parasitiformes</taxon>
        <taxon>Ixodida</taxon>
        <taxon>Ixodoidea</taxon>
        <taxon>Ixodidae</taxon>
        <taxon>Rhipicephalinae</taxon>
        <taxon>Rhipicephalus</taxon>
        <taxon>Boophilus</taxon>
    </lineage>
</organism>
<protein>
    <submittedName>
        <fullName evidence="1">Uncharacterized protein</fullName>
    </submittedName>
</protein>
<evidence type="ECO:0000313" key="1">
    <source>
        <dbReference type="EMBL" id="NIE49828.1"/>
    </source>
</evidence>
<dbReference type="AlphaFoldDB" id="A0A6G5AGW5"/>
<proteinExistence type="predicted"/>
<dbReference type="EMBL" id="GIKN01007555">
    <property type="protein sequence ID" value="NIE49828.1"/>
    <property type="molecule type" value="Transcribed_RNA"/>
</dbReference>
<name>A0A6G5AGW5_RHIMP</name>